<dbReference type="GO" id="GO:0032040">
    <property type="term" value="C:small-subunit processome"/>
    <property type="evidence" value="ECO:0007669"/>
    <property type="project" value="TreeGrafter"/>
</dbReference>
<evidence type="ECO:0000256" key="13">
    <source>
        <dbReference type="ARBA" id="ARBA00080810"/>
    </source>
</evidence>
<feature type="compositionally biased region" description="Basic and acidic residues" evidence="14">
    <location>
        <begin position="99"/>
        <end position="108"/>
    </location>
</feature>
<feature type="compositionally biased region" description="Acidic residues" evidence="14">
    <location>
        <begin position="1085"/>
        <end position="1118"/>
    </location>
</feature>
<dbReference type="InterPro" id="IPR057302">
    <property type="entry name" value="Rrp5_S1"/>
</dbReference>
<dbReference type="GO" id="GO:0003723">
    <property type="term" value="F:RNA binding"/>
    <property type="evidence" value="ECO:0007669"/>
    <property type="project" value="TreeGrafter"/>
</dbReference>
<dbReference type="Proteomes" id="UP000292702">
    <property type="component" value="Unassembled WGS sequence"/>
</dbReference>
<dbReference type="InterPro" id="IPR045209">
    <property type="entry name" value="Rrp5"/>
</dbReference>
<evidence type="ECO:0000256" key="10">
    <source>
        <dbReference type="ARBA" id="ARBA00059726"/>
    </source>
</evidence>
<evidence type="ECO:0000313" key="16">
    <source>
        <dbReference type="EMBL" id="TCD61307.1"/>
    </source>
</evidence>
<keyword evidence="6" id="KW-0677">Repeat</keyword>
<gene>
    <name evidence="16" type="primary">RRP5</name>
    <name evidence="16" type="ORF">EIP91_008657</name>
</gene>
<name>A0A4V2MV75_9APHY</name>
<dbReference type="InterPro" id="IPR003029">
    <property type="entry name" value="S1_domain"/>
</dbReference>
<evidence type="ECO:0000256" key="2">
    <source>
        <dbReference type="ARBA" id="ARBA00011524"/>
    </source>
</evidence>
<dbReference type="Pfam" id="PF24685">
    <property type="entry name" value="OB_RRP5_4th"/>
    <property type="match status" value="1"/>
</dbReference>
<feature type="compositionally biased region" description="Basic and acidic residues" evidence="14">
    <location>
        <begin position="22"/>
        <end position="37"/>
    </location>
</feature>
<keyword evidence="5" id="KW-0597">Phosphoprotein</keyword>
<keyword evidence="17" id="KW-1185">Reference proteome</keyword>
<feature type="domain" description="S1 motif" evidence="15">
    <location>
        <begin position="708"/>
        <end position="782"/>
    </location>
</feature>
<reference evidence="16 17" key="1">
    <citation type="submission" date="2018-11" db="EMBL/GenBank/DDBJ databases">
        <title>Genome assembly of Steccherinum ochraceum LE-BIN_3174, the white-rot fungus of the Steccherinaceae family (The Residual Polyporoid clade, Polyporales, Basidiomycota).</title>
        <authorList>
            <person name="Fedorova T.V."/>
            <person name="Glazunova O.A."/>
            <person name="Landesman E.O."/>
            <person name="Moiseenko K.V."/>
            <person name="Psurtseva N.V."/>
            <person name="Savinova O.S."/>
            <person name="Shakhova N.V."/>
            <person name="Tyazhelova T.V."/>
            <person name="Vasina D.V."/>
        </authorList>
    </citation>
    <scope>NUCLEOTIDE SEQUENCE [LARGE SCALE GENOMIC DNA]</scope>
    <source>
        <strain evidence="16 17">LE-BIN_3174</strain>
    </source>
</reference>
<keyword evidence="9" id="KW-0539">Nucleus</keyword>
<feature type="compositionally biased region" description="Acidic residues" evidence="14">
    <location>
        <begin position="166"/>
        <end position="183"/>
    </location>
</feature>
<evidence type="ECO:0000256" key="3">
    <source>
        <dbReference type="ARBA" id="ARBA00022499"/>
    </source>
</evidence>
<dbReference type="Pfam" id="PF23459">
    <property type="entry name" value="S1_RRP5"/>
    <property type="match status" value="1"/>
</dbReference>
<comment type="caution">
    <text evidence="16">The sequence shown here is derived from an EMBL/GenBank/DDBJ whole genome shotgun (WGS) entry which is preliminary data.</text>
</comment>
<dbReference type="PANTHER" id="PTHR23270">
    <property type="entry name" value="PROGRAMMED CELL DEATH PROTEIN 11 PRE-RRNA PROCESSING PROTEIN RRP5"/>
    <property type="match status" value="1"/>
</dbReference>
<dbReference type="Pfam" id="PF00575">
    <property type="entry name" value="S1"/>
    <property type="match status" value="3"/>
</dbReference>
<dbReference type="CDD" id="cd05708">
    <property type="entry name" value="S1_Rrp5_repeat_sc12"/>
    <property type="match status" value="1"/>
</dbReference>
<feature type="region of interest" description="Disordered" evidence="14">
    <location>
        <begin position="166"/>
        <end position="194"/>
    </location>
</feature>
<dbReference type="EMBL" id="RWJN01000481">
    <property type="protein sequence ID" value="TCD61307.1"/>
    <property type="molecule type" value="Genomic_DNA"/>
</dbReference>
<dbReference type="FunFam" id="2.40.50.140:FF:000148">
    <property type="entry name" value="protein RRP5 homolog isoform X1"/>
    <property type="match status" value="1"/>
</dbReference>
<keyword evidence="8" id="KW-0007">Acetylation</keyword>
<comment type="subunit">
    <text evidence="11">Interacts with NF-kappa-B p50/NFKB1 and NF-kappa-B p65/RELA.</text>
</comment>
<feature type="compositionally biased region" description="Basic residues" evidence="14">
    <location>
        <begin position="87"/>
        <end position="96"/>
    </location>
</feature>
<evidence type="ECO:0000256" key="12">
    <source>
        <dbReference type="ARBA" id="ARBA00067510"/>
    </source>
</evidence>
<evidence type="ECO:0000256" key="11">
    <source>
        <dbReference type="ARBA" id="ARBA00062488"/>
    </source>
</evidence>
<dbReference type="CDD" id="cd05693">
    <property type="entry name" value="S1_Rrp5_repeat_hs1_sc1"/>
    <property type="match status" value="1"/>
</dbReference>
<evidence type="ECO:0000256" key="8">
    <source>
        <dbReference type="ARBA" id="ARBA00022990"/>
    </source>
</evidence>
<feature type="domain" description="S1 motif" evidence="15">
    <location>
        <begin position="343"/>
        <end position="411"/>
    </location>
</feature>
<keyword evidence="7" id="KW-0832">Ubl conjugation</keyword>
<evidence type="ECO:0000313" key="17">
    <source>
        <dbReference type="Proteomes" id="UP000292702"/>
    </source>
</evidence>
<comment type="subcellular location">
    <subcellularLocation>
        <location evidence="1">Nucleus</location>
        <location evidence="1">Nucleolus</location>
    </subcellularLocation>
</comment>
<dbReference type="InterPro" id="IPR055430">
    <property type="entry name" value="HAT_Syf1_CNRKL1_C"/>
</dbReference>
<dbReference type="SUPFAM" id="SSF50249">
    <property type="entry name" value="Nucleic acid-binding proteins"/>
    <property type="match status" value="9"/>
</dbReference>
<feature type="region of interest" description="Disordered" evidence="14">
    <location>
        <begin position="1171"/>
        <end position="1209"/>
    </location>
</feature>
<keyword evidence="3" id="KW-1017">Isopeptide bond</keyword>
<protein>
    <recommendedName>
        <fullName evidence="12">Protein RRP5 homolog</fullName>
    </recommendedName>
    <alternativeName>
        <fullName evidence="13">Programmed cell death protein 11</fullName>
    </alternativeName>
</protein>
<dbReference type="CDD" id="cd05697">
    <property type="entry name" value="S1_Rrp5_repeat_hs5"/>
    <property type="match status" value="1"/>
</dbReference>
<dbReference type="SMART" id="SM00316">
    <property type="entry name" value="S1"/>
    <property type="match status" value="10"/>
</dbReference>
<dbReference type="Pfam" id="PF23231">
    <property type="entry name" value="HAT_Syf1_CNRKL1_C"/>
    <property type="match status" value="1"/>
</dbReference>
<accession>A0A4V2MV75</accession>
<feature type="region of interest" description="Disordered" evidence="14">
    <location>
        <begin position="1066"/>
        <end position="1118"/>
    </location>
</feature>
<dbReference type="FunFam" id="2.40.50.140:FF:000155">
    <property type="entry name" value="rRNA biogenesis protein RRP5"/>
    <property type="match status" value="1"/>
</dbReference>
<organism evidence="16 17">
    <name type="scientific">Steccherinum ochraceum</name>
    <dbReference type="NCBI Taxonomy" id="92696"/>
    <lineage>
        <taxon>Eukaryota</taxon>
        <taxon>Fungi</taxon>
        <taxon>Dikarya</taxon>
        <taxon>Basidiomycota</taxon>
        <taxon>Agaricomycotina</taxon>
        <taxon>Agaricomycetes</taxon>
        <taxon>Polyporales</taxon>
        <taxon>Steccherinaceae</taxon>
        <taxon>Steccherinum</taxon>
    </lineage>
</organism>
<feature type="domain" description="S1 motif" evidence="15">
    <location>
        <begin position="123"/>
        <end position="240"/>
    </location>
</feature>
<dbReference type="InterPro" id="IPR048059">
    <property type="entry name" value="Rrp5_S1_rpt_hs1_sc1"/>
</dbReference>
<sequence length="1478" mass="162589">MAPTAGKKRQLDESSGPKAKKTKVDKSEKPVKVHAEKPLQQSSNLVVEEVDFPRGGGTSFTPLEVKTIRAEAVKEADDQLFEDKQEKRLKRNRKSSVKSAEKKTGGSDGIRVEHLNYKRINAGMKVLASVVSVQPLGLIVSLPNQLMAHVPITHITSELTHRLETMGEDSDASVDDEDEDEEGPESKSHIPDPFEMFHPGQYVRTVVSAVHAQGSTEAFAVGRGRDELFKASRRVELSLVPEKVNDGVAKSDLKAGFTLSAAVKSVEDHGYILNVGVPDVSGFLSFKDAKKLSEKKLSVGYLLSAVVTKMSGNGRTCNVGVETSALTSASLSEASSATSLLPGTLVHALVTATVPSGLNLQVLGFYQGTIDQFHLKSGDVESNYTVGQKVKARVIYDISQSSPPRFALSLADHVLSLTSKSVVGADGSDTVLMQEAYPIGTVLDAVKVLRVETERGLIVEIGSGLEGFVHISQASDDHVPTLSSSSGPWKVGTIHRARVTGYFVCDGLLQLSFRQSVLEQKFLQVGEVQAGEIIRGTVKKLTDGALFVSISGNVDGVVWPNHYADIRLKHPQKRFKPGASIKCRVLTVDVDKKRIALTAKKTLIESTHPIVASLDDAKPGIVTHAVVFRTAEKSLQVEFYNGLKAMVPSREVSETNVGPLSETVPLGKVVQVRILSVEPDTGRIIASIKQASSNWKSAITDISEVEIGHSVEGVVSEIQKDKLIITLQPTQVKALLSFTNLANRRGVAIPQLRASLKAGDKIQDLVVTTRNPEKGFVLVATKPKDAAGIEKGLTLDNVVVGQVVSGRVLRHICHGALIKVSSHVTGLLHPTDTTDDYETGKPFPAQGAIIKAAVLAVDYDQKQVALSTRPSRVDKAYQGTPADLEIASLTDLKVGQTTRGFIKSVAEHGLFVTLGRGIDARVQIKNLFDEFVKDWKSRFVANQLVKGRILSVDVEKKQVEMTFRTTDSGPSKSNVTLSDLTEGQKLDGVVRKIEDYGLFIELDGTKLRGLCHKSEISDNKEADVTMALRSFREGDRVKTIVLSVDIEKRRLSLGLKPSYFADGELQADEEDSDAENSNHESLGVVDDDQDNDDVSESGGMEVDEDGEGAGDSEDEEDVMDEDDIVISDVQAKLFKKDVRSSTSFKDKTPVQTLDLGDGFQWDADDNQDQDVIMDSSDVDDDDDPQPSQAKKRKRKEIEQDLTADMHTKTPESNADFERLLLGSPSSSYLWVQYMSFQLQLSEVDKAREIAKRALKTINFREETEKLNVWLALLNLENVYGTDESLETTFKDAARHMDSKTIHLRMASIFEQSEKLEKAEEQLNRTCKKFGQSSKVWTLFGEYHFKHGDLEAARKLLPRSLQSLEKRKHLKTISKFAQLEYKLGDPERGKTIFEGIVDSHPKRWDLWSIYLDMETGQKDIASIRNLFDRLFALKMTSHKAKAFFKKWLELERRLGDEEGQEAVKAKAIEWTQRAATGTS</sequence>
<feature type="domain" description="S1 motif" evidence="15">
    <location>
        <begin position="983"/>
        <end position="1056"/>
    </location>
</feature>
<feature type="region of interest" description="Disordered" evidence="14">
    <location>
        <begin position="1"/>
        <end position="48"/>
    </location>
</feature>
<evidence type="ECO:0000256" key="4">
    <source>
        <dbReference type="ARBA" id="ARBA00022552"/>
    </source>
</evidence>
<dbReference type="FunFam" id="2.40.50.140:FF:000103">
    <property type="entry name" value="protein RRP5 homolog"/>
    <property type="match status" value="2"/>
</dbReference>
<dbReference type="SMART" id="SM00386">
    <property type="entry name" value="HAT"/>
    <property type="match status" value="5"/>
</dbReference>
<feature type="domain" description="S1 motif" evidence="15">
    <location>
        <begin position="801"/>
        <end position="869"/>
    </location>
</feature>
<dbReference type="InterPro" id="IPR057301">
    <property type="entry name" value="Rrp5_OB_4th"/>
</dbReference>
<dbReference type="PANTHER" id="PTHR23270:SF10">
    <property type="entry name" value="PROTEIN RRP5 HOMOLOG"/>
    <property type="match status" value="1"/>
</dbReference>
<dbReference type="STRING" id="92696.A0A4V2MV75"/>
<dbReference type="OrthoDB" id="412781at2759"/>
<evidence type="ECO:0000256" key="1">
    <source>
        <dbReference type="ARBA" id="ARBA00004604"/>
    </source>
</evidence>
<dbReference type="PROSITE" id="PS50126">
    <property type="entry name" value="S1"/>
    <property type="match status" value="9"/>
</dbReference>
<comment type="subunit">
    <text evidence="2">Associated with the spliceosome.</text>
</comment>
<evidence type="ECO:0000256" key="9">
    <source>
        <dbReference type="ARBA" id="ARBA00023242"/>
    </source>
</evidence>
<evidence type="ECO:0000256" key="7">
    <source>
        <dbReference type="ARBA" id="ARBA00022843"/>
    </source>
</evidence>
<dbReference type="InterPro" id="IPR011990">
    <property type="entry name" value="TPR-like_helical_dom_sf"/>
</dbReference>
<keyword evidence="4" id="KW-0698">rRNA processing</keyword>
<dbReference type="InterPro" id="IPR003107">
    <property type="entry name" value="HAT"/>
</dbReference>
<dbReference type="Gene3D" id="1.25.40.10">
    <property type="entry name" value="Tetratricopeptide repeat domain"/>
    <property type="match status" value="2"/>
</dbReference>
<evidence type="ECO:0000259" key="15">
    <source>
        <dbReference type="PROSITE" id="PS50126"/>
    </source>
</evidence>
<dbReference type="GO" id="GO:0006364">
    <property type="term" value="P:rRNA processing"/>
    <property type="evidence" value="ECO:0007669"/>
    <property type="project" value="UniProtKB-KW"/>
</dbReference>
<feature type="compositionally biased region" description="Basic and acidic residues" evidence="14">
    <location>
        <begin position="1195"/>
        <end position="1209"/>
    </location>
</feature>
<evidence type="ECO:0000256" key="6">
    <source>
        <dbReference type="ARBA" id="ARBA00022737"/>
    </source>
</evidence>
<feature type="domain" description="S1 motif" evidence="15">
    <location>
        <begin position="895"/>
        <end position="964"/>
    </location>
</feature>
<proteinExistence type="predicted"/>
<dbReference type="CDD" id="cd05707">
    <property type="entry name" value="S1_Rrp5_repeat_sc11"/>
    <property type="match status" value="1"/>
</dbReference>
<feature type="domain" description="S1 motif" evidence="15">
    <location>
        <begin position="531"/>
        <end position="600"/>
    </location>
</feature>
<dbReference type="FunFam" id="1.25.40.10:FF:000065">
    <property type="entry name" value="Programmed cell death 11"/>
    <property type="match status" value="1"/>
</dbReference>
<feature type="domain" description="S1 motif" evidence="15">
    <location>
        <begin position="620"/>
        <end position="689"/>
    </location>
</feature>
<feature type="domain" description="S1 motif" evidence="15">
    <location>
        <begin position="440"/>
        <end position="514"/>
    </location>
</feature>
<comment type="function">
    <text evidence="10">Essential for the generation of mature 18S rRNA, specifically necessary for cleavages at sites A0, 1 and 2 of the 47S precursor. Directly interacts with U3 snoRNA.</text>
</comment>
<evidence type="ECO:0000256" key="14">
    <source>
        <dbReference type="SAM" id="MobiDB-lite"/>
    </source>
</evidence>
<dbReference type="SUPFAM" id="SSF48452">
    <property type="entry name" value="TPR-like"/>
    <property type="match status" value="1"/>
</dbReference>
<dbReference type="Gene3D" id="2.40.50.140">
    <property type="entry name" value="Nucleic acid-binding proteins"/>
    <property type="match status" value="8"/>
</dbReference>
<dbReference type="InterPro" id="IPR012340">
    <property type="entry name" value="NA-bd_OB-fold"/>
</dbReference>
<feature type="region of interest" description="Disordered" evidence="14">
    <location>
        <begin position="84"/>
        <end position="108"/>
    </location>
</feature>
<evidence type="ECO:0000256" key="5">
    <source>
        <dbReference type="ARBA" id="ARBA00022553"/>
    </source>
</evidence>